<reference evidence="3 4" key="1">
    <citation type="submission" date="2020-04" db="EMBL/GenBank/DDBJ databases">
        <title>Perkinsus olseni comparative genomics.</title>
        <authorList>
            <person name="Bogema D.R."/>
        </authorList>
    </citation>
    <scope>NUCLEOTIDE SEQUENCE [LARGE SCALE GENOMIC DNA]</scope>
    <source>
        <strain evidence="3 4">ATCC PRA-207</strain>
    </source>
</reference>
<feature type="signal peptide" evidence="2">
    <location>
        <begin position="1"/>
        <end position="24"/>
    </location>
</feature>
<dbReference type="Proteomes" id="UP000553632">
    <property type="component" value="Unassembled WGS sequence"/>
</dbReference>
<keyword evidence="4" id="KW-1185">Reference proteome</keyword>
<evidence type="ECO:0000313" key="3">
    <source>
        <dbReference type="EMBL" id="KAF4716284.1"/>
    </source>
</evidence>
<evidence type="ECO:0000256" key="1">
    <source>
        <dbReference type="SAM" id="MobiDB-lite"/>
    </source>
</evidence>
<gene>
    <name evidence="3" type="ORF">FOZ63_005183</name>
</gene>
<name>A0A7J6R6J0_PEROL</name>
<feature type="compositionally biased region" description="Gly residues" evidence="1">
    <location>
        <begin position="89"/>
        <end position="141"/>
    </location>
</feature>
<proteinExistence type="predicted"/>
<feature type="region of interest" description="Disordered" evidence="1">
    <location>
        <begin position="89"/>
        <end position="157"/>
    </location>
</feature>
<feature type="non-terminal residue" evidence="3">
    <location>
        <position position="1"/>
    </location>
</feature>
<dbReference type="AlphaFoldDB" id="A0A7J6R6J0"/>
<accession>A0A7J6R6J0</accession>
<evidence type="ECO:0000256" key="2">
    <source>
        <dbReference type="SAM" id="SignalP"/>
    </source>
</evidence>
<evidence type="ECO:0000313" key="4">
    <source>
        <dbReference type="Proteomes" id="UP000553632"/>
    </source>
</evidence>
<comment type="caution">
    <text evidence="3">The sequence shown here is derived from an EMBL/GenBank/DDBJ whole genome shotgun (WGS) entry which is preliminary data.</text>
</comment>
<organism evidence="3 4">
    <name type="scientific">Perkinsus olseni</name>
    <name type="common">Perkinsus atlanticus</name>
    <dbReference type="NCBI Taxonomy" id="32597"/>
    <lineage>
        <taxon>Eukaryota</taxon>
        <taxon>Sar</taxon>
        <taxon>Alveolata</taxon>
        <taxon>Perkinsozoa</taxon>
        <taxon>Perkinsea</taxon>
        <taxon>Perkinsida</taxon>
        <taxon>Perkinsidae</taxon>
        <taxon>Perkinsus</taxon>
    </lineage>
</organism>
<dbReference type="EMBL" id="JABANO010027781">
    <property type="protein sequence ID" value="KAF4716284.1"/>
    <property type="molecule type" value="Genomic_DNA"/>
</dbReference>
<keyword evidence="2" id="KW-0732">Signal</keyword>
<feature type="non-terminal residue" evidence="3">
    <location>
        <position position="157"/>
    </location>
</feature>
<feature type="chain" id="PRO_5029643015" evidence="2">
    <location>
        <begin position="25"/>
        <end position="157"/>
    </location>
</feature>
<sequence length="157" mass="15232">VLDFYMQMNSPFVAVLQIISLVVAIQDDYHQDIAVGKFNSLAVQDGDARKRYLLDDDSAVGALHHSTGRILSSDILRLLQGGNGGAGGNGGNGGHFGPGGNGGAGGNGGRGNANSAGGNGGPGGNGGSNGGGDGGNGGNGAPSGPYVPTSCPPLCRA</sequence>
<protein>
    <submittedName>
        <fullName evidence="3">Uncharacterized protein</fullName>
    </submittedName>
</protein>